<dbReference type="Proteomes" id="UP000318937">
    <property type="component" value="Unassembled WGS sequence"/>
</dbReference>
<dbReference type="Gene3D" id="1.10.10.60">
    <property type="entry name" value="Homeodomain-like"/>
    <property type="match status" value="1"/>
</dbReference>
<dbReference type="Pfam" id="PF14532">
    <property type="entry name" value="Sigma54_activ_2"/>
    <property type="match status" value="1"/>
</dbReference>
<evidence type="ECO:0000256" key="3">
    <source>
        <dbReference type="ARBA" id="ARBA00023015"/>
    </source>
</evidence>
<dbReference type="InterPro" id="IPR035965">
    <property type="entry name" value="PAS-like_dom_sf"/>
</dbReference>
<dbReference type="InterPro" id="IPR058031">
    <property type="entry name" value="AAA_lid_NorR"/>
</dbReference>
<gene>
    <name evidence="7" type="ORF">FG383_15500</name>
</gene>
<dbReference type="CDD" id="cd00009">
    <property type="entry name" value="AAA"/>
    <property type="match status" value="1"/>
</dbReference>
<comment type="caution">
    <text evidence="7">The sequence shown here is derived from an EMBL/GenBank/DDBJ whole genome shotgun (WGS) entry which is preliminary data.</text>
</comment>
<evidence type="ECO:0000259" key="5">
    <source>
        <dbReference type="PROSITE" id="PS50045"/>
    </source>
</evidence>
<evidence type="ECO:0000313" key="7">
    <source>
        <dbReference type="EMBL" id="TQR09859.1"/>
    </source>
</evidence>
<dbReference type="SUPFAM" id="SSF46689">
    <property type="entry name" value="Homeodomain-like"/>
    <property type="match status" value="1"/>
</dbReference>
<evidence type="ECO:0000259" key="6">
    <source>
        <dbReference type="PROSITE" id="PS50112"/>
    </source>
</evidence>
<sequence>MNDQLSKLLPFYKFATEHVSVGIHAVDLMGKTIIYNEKMKEIEGLDSVDVVDRSILDLFQFEQQESTLLKVLHSEKPVLRVKQTYWNRNGQEITTINDTYPVFDEGKQIGAIEFSRDITTLERLIYQPLKRYNEAITLSTITAASQLMKDVKERSIKAAHVRMPVLLTGEAGTGKDLIAEAIHHQLSPPNEQFISLYCHSSDMQLINKFQKELVHLNNCTIFCERIDLLSIDLQNKLLDILKANSDSQNLYIASIGLDPIDLIAKKQLSKELYYFFTTVTINIPPLRERTDDIIPFVEDYFQRYLNRYGSSIQEIEEEVIQAFLSYDWPGNLKELELLLDEISSMITTERILKIDMLPLHFKLKVQDFNVSAKKAEDFVVSSDKELLPLDAYLREAEIYYLQKAMDKYDGNVTKAAEALGMSRQNLQYRLRKMKNGSTPQ</sequence>
<reference evidence="7 8" key="1">
    <citation type="submission" date="2019-05" db="EMBL/GenBank/DDBJ databases">
        <title>Psychrobacillus vulpis sp. nov., a new species isolated from feces of a red fox that inhabits in The Tablas de Daimiel Natural Park, Albacete, Spain.</title>
        <authorList>
            <person name="Rodriguez M."/>
            <person name="Reina J.C."/>
            <person name="Bejar V."/>
            <person name="Llamas I."/>
        </authorList>
    </citation>
    <scope>NUCLEOTIDE SEQUENCE [LARGE SCALE GENOMIC DNA]</scope>
    <source>
        <strain evidence="7 8">NHI-2</strain>
    </source>
</reference>
<dbReference type="InterPro" id="IPR000014">
    <property type="entry name" value="PAS"/>
</dbReference>
<dbReference type="RefSeq" id="WP_142608299.1">
    <property type="nucleotide sequence ID" value="NZ_VDGG01000037.1"/>
</dbReference>
<dbReference type="Gene3D" id="3.30.450.20">
    <property type="entry name" value="PAS domain"/>
    <property type="match status" value="1"/>
</dbReference>
<accession>A0A544SXG4</accession>
<dbReference type="Pfam" id="PF25601">
    <property type="entry name" value="AAA_lid_14"/>
    <property type="match status" value="1"/>
</dbReference>
<dbReference type="InterPro" id="IPR009057">
    <property type="entry name" value="Homeodomain-like_sf"/>
</dbReference>
<name>A0A544SXG4_9BACI</name>
<dbReference type="AlphaFoldDB" id="A0A544SXG4"/>
<dbReference type="NCBIfam" id="TIGR00229">
    <property type="entry name" value="sensory_box"/>
    <property type="match status" value="1"/>
</dbReference>
<evidence type="ECO:0000256" key="4">
    <source>
        <dbReference type="ARBA" id="ARBA00023163"/>
    </source>
</evidence>
<keyword evidence="1" id="KW-0547">Nucleotide-binding</keyword>
<dbReference type="EMBL" id="VDGG01000037">
    <property type="protein sequence ID" value="TQR09859.1"/>
    <property type="molecule type" value="Genomic_DNA"/>
</dbReference>
<dbReference type="OrthoDB" id="9771372at2"/>
<dbReference type="Pfam" id="PF02954">
    <property type="entry name" value="HTH_8"/>
    <property type="match status" value="1"/>
</dbReference>
<evidence type="ECO:0000313" key="8">
    <source>
        <dbReference type="Proteomes" id="UP000318937"/>
    </source>
</evidence>
<proteinExistence type="predicted"/>
<dbReference type="GO" id="GO:0005524">
    <property type="term" value="F:ATP binding"/>
    <property type="evidence" value="ECO:0007669"/>
    <property type="project" value="UniProtKB-KW"/>
</dbReference>
<dbReference type="Pfam" id="PF08448">
    <property type="entry name" value="PAS_4"/>
    <property type="match status" value="1"/>
</dbReference>
<dbReference type="Gene3D" id="3.40.50.300">
    <property type="entry name" value="P-loop containing nucleotide triphosphate hydrolases"/>
    <property type="match status" value="1"/>
</dbReference>
<keyword evidence="4" id="KW-0804">Transcription</keyword>
<evidence type="ECO:0000256" key="1">
    <source>
        <dbReference type="ARBA" id="ARBA00022741"/>
    </source>
</evidence>
<dbReference type="PROSITE" id="PS50045">
    <property type="entry name" value="SIGMA54_INTERACT_4"/>
    <property type="match status" value="1"/>
</dbReference>
<dbReference type="SUPFAM" id="SSF55785">
    <property type="entry name" value="PYP-like sensor domain (PAS domain)"/>
    <property type="match status" value="1"/>
</dbReference>
<dbReference type="PANTHER" id="PTHR32071">
    <property type="entry name" value="TRANSCRIPTIONAL REGULATORY PROTEIN"/>
    <property type="match status" value="1"/>
</dbReference>
<dbReference type="InterPro" id="IPR002197">
    <property type="entry name" value="HTH_Fis"/>
</dbReference>
<keyword evidence="3" id="KW-0805">Transcription regulation</keyword>
<protein>
    <submittedName>
        <fullName evidence="7">PAS domain S-box protein</fullName>
    </submittedName>
</protein>
<dbReference type="PANTHER" id="PTHR32071:SF74">
    <property type="entry name" value="TRANSCRIPTIONAL ACTIVATOR ROCR"/>
    <property type="match status" value="1"/>
</dbReference>
<keyword evidence="2" id="KW-0067">ATP-binding</keyword>
<keyword evidence="8" id="KW-1185">Reference proteome</keyword>
<evidence type="ECO:0000256" key="2">
    <source>
        <dbReference type="ARBA" id="ARBA00022840"/>
    </source>
</evidence>
<dbReference type="GO" id="GO:0043565">
    <property type="term" value="F:sequence-specific DNA binding"/>
    <property type="evidence" value="ECO:0007669"/>
    <property type="project" value="InterPro"/>
</dbReference>
<dbReference type="PROSITE" id="PS50112">
    <property type="entry name" value="PAS"/>
    <property type="match status" value="1"/>
</dbReference>
<dbReference type="InterPro" id="IPR013656">
    <property type="entry name" value="PAS_4"/>
</dbReference>
<feature type="domain" description="PAS" evidence="6">
    <location>
        <begin position="17"/>
        <end position="65"/>
    </location>
</feature>
<dbReference type="InterPro" id="IPR027417">
    <property type="entry name" value="P-loop_NTPase"/>
</dbReference>
<feature type="domain" description="Sigma-54 factor interaction" evidence="5">
    <location>
        <begin position="141"/>
        <end position="344"/>
    </location>
</feature>
<organism evidence="7 8">
    <name type="scientific">Psychrobacillus soli</name>
    <dbReference type="NCBI Taxonomy" id="1543965"/>
    <lineage>
        <taxon>Bacteria</taxon>
        <taxon>Bacillati</taxon>
        <taxon>Bacillota</taxon>
        <taxon>Bacilli</taxon>
        <taxon>Bacillales</taxon>
        <taxon>Bacillaceae</taxon>
        <taxon>Psychrobacillus</taxon>
    </lineage>
</organism>
<dbReference type="PRINTS" id="PR01590">
    <property type="entry name" value="HTHFIS"/>
</dbReference>
<dbReference type="SUPFAM" id="SSF52540">
    <property type="entry name" value="P-loop containing nucleoside triphosphate hydrolases"/>
    <property type="match status" value="1"/>
</dbReference>
<dbReference type="GO" id="GO:0006355">
    <property type="term" value="P:regulation of DNA-templated transcription"/>
    <property type="evidence" value="ECO:0007669"/>
    <property type="project" value="InterPro"/>
</dbReference>
<dbReference type="Gene3D" id="1.10.8.60">
    <property type="match status" value="1"/>
</dbReference>
<dbReference type="InterPro" id="IPR002078">
    <property type="entry name" value="Sigma_54_int"/>
</dbReference>